<dbReference type="Gene3D" id="3.40.640.10">
    <property type="entry name" value="Type I PLP-dependent aspartate aminotransferase-like (Major domain)"/>
    <property type="match status" value="1"/>
</dbReference>
<reference evidence="8 9" key="1">
    <citation type="submission" date="2021-03" db="EMBL/GenBank/DDBJ databases">
        <title>Sequencing the genomes of 1000 actinobacteria strains.</title>
        <authorList>
            <person name="Klenk H.-P."/>
        </authorList>
    </citation>
    <scope>NUCLEOTIDE SEQUENCE [LARGE SCALE GENOMIC DNA]</scope>
    <source>
        <strain evidence="8 9">DSM 16005</strain>
    </source>
</reference>
<dbReference type="RefSeq" id="WP_209683226.1">
    <property type="nucleotide sequence ID" value="NZ_JAGIOI010000001.1"/>
</dbReference>
<sequence>MSNDRAGDIAEKLRQQAAAMDSGDKLPSVRTLAKAYGASPVTITAAITMLAEDGIVRPEPGRGTFVAPRPEPEERSGSLPGTADEPDYAWQSSTLGRTRVDPGRAGRFGSAGTAGHVQLSWGYLAPELQPFDELRTIGSRCAKSHRAWTMAPPMGLPSLREAFASELGAHRDEVLVMPGGQQSLAFAMRTLADPGSTLITESPGYPGATIAAQAAGLNIAAVQADAEGIIPAQLADALERTRARLIYLQPGCSNPTGAVLSPERREQVLALATKHGAFIIEDDWARNMSLDGAAAPQLFTQDTDGHVVTVATLSKPAAPGLRVGAIAARGPAGERLRTARIADDMCVPALTQEIALALLSSAAWPRHLGRLRSGLLERRDAMVAEVHGAMPGTRVATVPASGIHLWVRLPVGADSTALAAAASAAGVMIGDGRQYYVDEPPAPYIRLSYSAASIRQIRAGIQRVAGLLELQGSAGR</sequence>
<evidence type="ECO:0000256" key="4">
    <source>
        <dbReference type="ARBA" id="ARBA00023125"/>
    </source>
</evidence>
<dbReference type="Pfam" id="PF00392">
    <property type="entry name" value="GntR"/>
    <property type="match status" value="1"/>
</dbReference>
<feature type="region of interest" description="Disordered" evidence="6">
    <location>
        <begin position="59"/>
        <end position="89"/>
    </location>
</feature>
<dbReference type="SMART" id="SM00345">
    <property type="entry name" value="HTH_GNTR"/>
    <property type="match status" value="1"/>
</dbReference>
<proteinExistence type="inferred from homology"/>
<keyword evidence="5" id="KW-0804">Transcription</keyword>
<dbReference type="Proteomes" id="UP000711614">
    <property type="component" value="Unassembled WGS sequence"/>
</dbReference>
<dbReference type="CDD" id="cd00609">
    <property type="entry name" value="AAT_like"/>
    <property type="match status" value="1"/>
</dbReference>
<organism evidence="8 9">
    <name type="scientific">Arthrobacter stackebrandtii</name>
    <dbReference type="NCBI Taxonomy" id="272161"/>
    <lineage>
        <taxon>Bacteria</taxon>
        <taxon>Bacillati</taxon>
        <taxon>Actinomycetota</taxon>
        <taxon>Actinomycetes</taxon>
        <taxon>Micrococcales</taxon>
        <taxon>Micrococcaceae</taxon>
        <taxon>Arthrobacter</taxon>
    </lineage>
</organism>
<evidence type="ECO:0000313" key="8">
    <source>
        <dbReference type="EMBL" id="MBP2414813.1"/>
    </source>
</evidence>
<dbReference type="CDD" id="cd07377">
    <property type="entry name" value="WHTH_GntR"/>
    <property type="match status" value="1"/>
</dbReference>
<keyword evidence="3" id="KW-0805">Transcription regulation</keyword>
<dbReference type="Gene3D" id="3.90.1150.10">
    <property type="entry name" value="Aspartate Aminotransferase, domain 1"/>
    <property type="match status" value="1"/>
</dbReference>
<keyword evidence="2" id="KW-0663">Pyridoxal phosphate</keyword>
<evidence type="ECO:0000256" key="1">
    <source>
        <dbReference type="ARBA" id="ARBA00005384"/>
    </source>
</evidence>
<evidence type="ECO:0000256" key="5">
    <source>
        <dbReference type="ARBA" id="ARBA00023163"/>
    </source>
</evidence>
<evidence type="ECO:0000313" key="9">
    <source>
        <dbReference type="Proteomes" id="UP000711614"/>
    </source>
</evidence>
<dbReference type="InterPro" id="IPR004839">
    <property type="entry name" value="Aminotransferase_I/II_large"/>
</dbReference>
<evidence type="ECO:0000256" key="3">
    <source>
        <dbReference type="ARBA" id="ARBA00023015"/>
    </source>
</evidence>
<dbReference type="InterPro" id="IPR015422">
    <property type="entry name" value="PyrdxlP-dep_Trfase_small"/>
</dbReference>
<dbReference type="InterPro" id="IPR015421">
    <property type="entry name" value="PyrdxlP-dep_Trfase_major"/>
</dbReference>
<feature type="domain" description="HTH gntR-type" evidence="7">
    <location>
        <begin position="3"/>
        <end position="69"/>
    </location>
</feature>
<accession>A0ABS4Z196</accession>
<dbReference type="PANTHER" id="PTHR46577">
    <property type="entry name" value="HTH-TYPE TRANSCRIPTIONAL REGULATORY PROTEIN GABR"/>
    <property type="match status" value="1"/>
</dbReference>
<keyword evidence="9" id="KW-1185">Reference proteome</keyword>
<comment type="similarity">
    <text evidence="1">In the C-terminal section; belongs to the class-I pyridoxal-phosphate-dependent aminotransferase family.</text>
</comment>
<dbReference type="InterPro" id="IPR051446">
    <property type="entry name" value="HTH_trans_reg/aminotransferase"/>
</dbReference>
<dbReference type="InterPro" id="IPR015424">
    <property type="entry name" value="PyrdxlP-dep_Trfase"/>
</dbReference>
<dbReference type="PROSITE" id="PS50949">
    <property type="entry name" value="HTH_GNTR"/>
    <property type="match status" value="1"/>
</dbReference>
<dbReference type="PANTHER" id="PTHR46577:SF2">
    <property type="entry name" value="TRANSCRIPTIONAL REGULATORY PROTEIN"/>
    <property type="match status" value="1"/>
</dbReference>
<dbReference type="InterPro" id="IPR036390">
    <property type="entry name" value="WH_DNA-bd_sf"/>
</dbReference>
<dbReference type="InterPro" id="IPR036388">
    <property type="entry name" value="WH-like_DNA-bd_sf"/>
</dbReference>
<evidence type="ECO:0000259" key="7">
    <source>
        <dbReference type="PROSITE" id="PS50949"/>
    </source>
</evidence>
<protein>
    <submittedName>
        <fullName evidence="8">DNA-binding transcriptional MocR family regulator</fullName>
    </submittedName>
</protein>
<dbReference type="InterPro" id="IPR000524">
    <property type="entry name" value="Tscrpt_reg_HTH_GntR"/>
</dbReference>
<dbReference type="GO" id="GO:0003677">
    <property type="term" value="F:DNA binding"/>
    <property type="evidence" value="ECO:0007669"/>
    <property type="project" value="UniProtKB-KW"/>
</dbReference>
<dbReference type="Pfam" id="PF00155">
    <property type="entry name" value="Aminotran_1_2"/>
    <property type="match status" value="1"/>
</dbReference>
<dbReference type="SUPFAM" id="SSF53383">
    <property type="entry name" value="PLP-dependent transferases"/>
    <property type="match status" value="1"/>
</dbReference>
<comment type="caution">
    <text evidence="8">The sequence shown here is derived from an EMBL/GenBank/DDBJ whole genome shotgun (WGS) entry which is preliminary data.</text>
</comment>
<evidence type="ECO:0000256" key="2">
    <source>
        <dbReference type="ARBA" id="ARBA00022898"/>
    </source>
</evidence>
<dbReference type="SUPFAM" id="SSF46785">
    <property type="entry name" value="Winged helix' DNA-binding domain"/>
    <property type="match status" value="1"/>
</dbReference>
<dbReference type="Gene3D" id="1.10.10.10">
    <property type="entry name" value="Winged helix-like DNA-binding domain superfamily/Winged helix DNA-binding domain"/>
    <property type="match status" value="1"/>
</dbReference>
<evidence type="ECO:0000256" key="6">
    <source>
        <dbReference type="SAM" id="MobiDB-lite"/>
    </source>
</evidence>
<keyword evidence="4 8" id="KW-0238">DNA-binding</keyword>
<name>A0ABS4Z196_9MICC</name>
<dbReference type="EMBL" id="JAGIOI010000001">
    <property type="protein sequence ID" value="MBP2414813.1"/>
    <property type="molecule type" value="Genomic_DNA"/>
</dbReference>
<gene>
    <name evidence="8" type="ORF">JOF48_003612</name>
</gene>